<gene>
    <name evidence="2" type="ORF">QLV_12</name>
</gene>
<sequence>MADYLELYREIKELVEENKMLKERLVKEEFSLYNLNKEDFDRMFLTKIWGYNQEDIDAFWEYYNYLGTEEFETELDEVINEFIKNFNNYHIEDFKGLIKGKKKKMKNRLFY</sequence>
<dbReference type="Proteomes" id="UP000247257">
    <property type="component" value="Segment"/>
</dbReference>
<keyword evidence="1" id="KW-0175">Coiled coil</keyword>
<keyword evidence="3" id="KW-1185">Reference proteome</keyword>
<protein>
    <submittedName>
        <fullName evidence="2">Uncharacterized protein</fullName>
    </submittedName>
</protein>
<dbReference type="EMBL" id="KJ854379">
    <property type="protein sequence ID" value="AIF72178.1"/>
    <property type="molecule type" value="Genomic_DNA"/>
</dbReference>
<feature type="coiled-coil region" evidence="1">
    <location>
        <begin position="4"/>
        <end position="31"/>
    </location>
</feature>
<organism evidence="2 3">
    <name type="scientific">Qinghai Lake virophage</name>
    <dbReference type="NCBI Taxonomy" id="1516115"/>
    <lineage>
        <taxon>Viruses</taxon>
        <taxon>Varidnaviria</taxon>
        <taxon>Bamfordvirae</taxon>
        <taxon>Preplasmiviricota</taxon>
        <taxon>Polisuviricotina</taxon>
        <taxon>Virophaviricetes</taxon>
        <taxon>Priklausovirales</taxon>
        <taxon>Omnilimnoviroviridae</taxon>
        <taxon>Panaquavirovirus</taxon>
        <taxon>Panaquavirovirus qinghaense</taxon>
    </lineage>
</organism>
<proteinExistence type="predicted"/>
<evidence type="ECO:0000313" key="3">
    <source>
        <dbReference type="Proteomes" id="UP000247257"/>
    </source>
</evidence>
<name>A0A0R5K4Q9_9VIRU</name>
<reference evidence="2 3" key="1">
    <citation type="submission" date="2014-05" db="EMBL/GenBank/DDBJ databases">
        <title>Virophage diversity revealed in metagenomes of freshwater ecosystems.</title>
        <authorList>
            <person name="Oh S."/>
        </authorList>
    </citation>
    <scope>NUCLEOTIDE SEQUENCE [LARGE SCALE GENOMIC DNA]</scope>
</reference>
<accession>A0A0R5K4Q9</accession>
<evidence type="ECO:0000313" key="2">
    <source>
        <dbReference type="EMBL" id="AIF72178.1"/>
    </source>
</evidence>
<evidence type="ECO:0000256" key="1">
    <source>
        <dbReference type="SAM" id="Coils"/>
    </source>
</evidence>